<dbReference type="PANTHER" id="PTHR33884">
    <property type="entry name" value="UPF0410 PROTEIN YMGE"/>
    <property type="match status" value="1"/>
</dbReference>
<dbReference type="InterPro" id="IPR007341">
    <property type="entry name" value="Transgly_assoc"/>
</dbReference>
<dbReference type="PANTHER" id="PTHR33884:SF3">
    <property type="entry name" value="UPF0410 PROTEIN YMGE"/>
    <property type="match status" value="1"/>
</dbReference>
<proteinExistence type="inferred from homology"/>
<dbReference type="GO" id="GO:0022857">
    <property type="term" value="F:transmembrane transporter activity"/>
    <property type="evidence" value="ECO:0007669"/>
    <property type="project" value="InterPro"/>
</dbReference>
<dbReference type="HOGENOM" id="CLU_160040_0_1_5"/>
<feature type="transmembrane region" description="Helical" evidence="7">
    <location>
        <begin position="6"/>
        <end position="23"/>
    </location>
</feature>
<evidence type="ECO:0000256" key="6">
    <source>
        <dbReference type="ARBA" id="ARBA00023136"/>
    </source>
</evidence>
<evidence type="ECO:0000259" key="8">
    <source>
        <dbReference type="PROSITE" id="PS50850"/>
    </source>
</evidence>
<evidence type="ECO:0000256" key="3">
    <source>
        <dbReference type="ARBA" id="ARBA00022475"/>
    </source>
</evidence>
<dbReference type="eggNOG" id="COG2261">
    <property type="taxonomic scope" value="Bacteria"/>
</dbReference>
<keyword evidence="3" id="KW-1003">Cell membrane</keyword>
<gene>
    <name evidence="9" type="ordered locus">PHZ_c2210</name>
</gene>
<keyword evidence="5 7" id="KW-1133">Transmembrane helix</keyword>
<protein>
    <recommendedName>
        <fullName evidence="8">Major facilitator superfamily (MFS) profile domain-containing protein</fullName>
    </recommendedName>
</protein>
<organism evidence="9 10">
    <name type="scientific">Phenylobacterium zucineum (strain HLK1)</name>
    <dbReference type="NCBI Taxonomy" id="450851"/>
    <lineage>
        <taxon>Bacteria</taxon>
        <taxon>Pseudomonadati</taxon>
        <taxon>Pseudomonadota</taxon>
        <taxon>Alphaproteobacteria</taxon>
        <taxon>Caulobacterales</taxon>
        <taxon>Caulobacteraceae</taxon>
        <taxon>Phenylobacterium</taxon>
    </lineage>
</organism>
<name>B4REU5_PHEZH</name>
<dbReference type="EMBL" id="CP000747">
    <property type="protein sequence ID" value="ACG78621.1"/>
    <property type="molecule type" value="Genomic_DNA"/>
</dbReference>
<reference evidence="9 10" key="1">
    <citation type="journal article" date="2008" name="BMC Genomics">
        <title>Complete genome of Phenylobacterium zucineum - a novel facultative intracellular bacterium isolated from human erythroleukemia cell line K562.</title>
        <authorList>
            <person name="Luo Y."/>
            <person name="Xu X."/>
            <person name="Ding Z."/>
            <person name="Liu Z."/>
            <person name="Zhang B."/>
            <person name="Yan Z."/>
            <person name="Sun J."/>
            <person name="Hu S."/>
            <person name="Hu X."/>
        </authorList>
    </citation>
    <scope>NUCLEOTIDE SEQUENCE [LARGE SCALE GENOMIC DNA]</scope>
    <source>
        <strain evidence="9 10">HLK1</strain>
    </source>
</reference>
<dbReference type="Pfam" id="PF04226">
    <property type="entry name" value="Transgly_assoc"/>
    <property type="match status" value="1"/>
</dbReference>
<dbReference type="Proteomes" id="UP000001868">
    <property type="component" value="Chromosome"/>
</dbReference>
<evidence type="ECO:0000256" key="7">
    <source>
        <dbReference type="SAM" id="Phobius"/>
    </source>
</evidence>
<evidence type="ECO:0000256" key="5">
    <source>
        <dbReference type="ARBA" id="ARBA00022989"/>
    </source>
</evidence>
<dbReference type="AlphaFoldDB" id="B4REU5"/>
<evidence type="ECO:0000313" key="10">
    <source>
        <dbReference type="Proteomes" id="UP000001868"/>
    </source>
</evidence>
<dbReference type="RefSeq" id="WP_012522762.1">
    <property type="nucleotide sequence ID" value="NC_011144.1"/>
</dbReference>
<evidence type="ECO:0000313" key="9">
    <source>
        <dbReference type="EMBL" id="ACG78621.1"/>
    </source>
</evidence>
<keyword evidence="4 7" id="KW-0812">Transmembrane</keyword>
<evidence type="ECO:0000256" key="1">
    <source>
        <dbReference type="ARBA" id="ARBA00004651"/>
    </source>
</evidence>
<dbReference type="OrthoDB" id="9815411at2"/>
<feature type="transmembrane region" description="Helical" evidence="7">
    <location>
        <begin position="30"/>
        <end position="53"/>
    </location>
</feature>
<sequence length="85" mass="8808">MDGVGIIGAIIIGILAGWIAEKVMRRNHGLLTNLIVGVVGAFLGSFVATMLGFDTGSGVIPSLLTATAGAILLLFLLGLFQRRRA</sequence>
<feature type="domain" description="Major facilitator superfamily (MFS) profile" evidence="8">
    <location>
        <begin position="1"/>
        <end position="85"/>
    </location>
</feature>
<feature type="transmembrane region" description="Helical" evidence="7">
    <location>
        <begin position="59"/>
        <end position="80"/>
    </location>
</feature>
<dbReference type="PROSITE" id="PS50850">
    <property type="entry name" value="MFS"/>
    <property type="match status" value="1"/>
</dbReference>
<evidence type="ECO:0000256" key="2">
    <source>
        <dbReference type="ARBA" id="ARBA00011006"/>
    </source>
</evidence>
<keyword evidence="6 7" id="KW-0472">Membrane</keyword>
<dbReference type="InterPro" id="IPR020846">
    <property type="entry name" value="MFS_dom"/>
</dbReference>
<comment type="subcellular location">
    <subcellularLocation>
        <location evidence="1">Cell membrane</location>
        <topology evidence="1">Multi-pass membrane protein</topology>
    </subcellularLocation>
</comment>
<evidence type="ECO:0000256" key="4">
    <source>
        <dbReference type="ARBA" id="ARBA00022692"/>
    </source>
</evidence>
<accession>B4REU5</accession>
<dbReference type="KEGG" id="pzu:PHZ_c2210"/>
<keyword evidence="10" id="KW-1185">Reference proteome</keyword>
<comment type="similarity">
    <text evidence="2">Belongs to the UPF0410 family.</text>
</comment>
<dbReference type="GO" id="GO:0005886">
    <property type="term" value="C:plasma membrane"/>
    <property type="evidence" value="ECO:0007669"/>
    <property type="project" value="UniProtKB-SubCell"/>
</dbReference>
<dbReference type="STRING" id="450851.PHZ_c2210"/>